<proteinExistence type="inferred from homology"/>
<evidence type="ECO:0000313" key="14">
    <source>
        <dbReference type="Proteomes" id="UP000441208"/>
    </source>
</evidence>
<evidence type="ECO:0000256" key="3">
    <source>
        <dbReference type="ARBA" id="ARBA00022692"/>
    </source>
</evidence>
<name>A0A6A4E3Q5_9STRA</name>
<keyword evidence="3 8" id="KW-0812">Transmembrane</keyword>
<sequence length="823" mass="88280">MQQCADTAFTLDWISHLETLHKLCHNSLADESLRFKVTVSGAGAARRAETNRGTFKSGISSSLPLLPRRGGACSKSPAPASTERHRLKLHSSAMNESPTNDYEKSIATPTETDTNASHPKPRRAGCCGLRRLGLVLIISGAFLTVIAIVYGSSLPPLINRKVKDGVVVCDASDAAEESYYDAYGDCDDCNPYYYTLHMFNASNAEAYLAGDASTLQLDEVGPYVFRRRELKIDINFLDNGARVSYKSYTYHTFEEPLSCVGCSDSDKFTSFDVGYLNVIAQAGGERAFLTKLAAGSFSTNETDIADAIANYGPQMMRWVNGLNSLNPVAMNTVASGGTVLTFLATGPGAIADLDLSGFAYNGLFVTRTASQWALGYPSLLAGLGLGSEYVTSCDVTDGWDDKCATCEGDACLDIWYECKQCALGASVVAINNVTCGIVEDIIYAQEYGEEEAAAFRENTCGLCETFGLCAAPLPGIAEDSGLDYSTTSPSADDLETYIQITGCADDSEILDYVEFNGYTSTALWVTTLGEERRNPTLEEIIAFNDYGNCANPTSNLTCSAVQGNDATSIKPAGAGIPGFHDTLTQTSSDMYLDEGKQNVTLYSTGTQVGHEGIALHRFSPPNDLLTNSERNNAKGTGWPVDGVQPLAFSAGFLAYVSYPLYIYGSTTLLDAVQVTMADGVVASGATMYDADSGDLLQDYVDKYVTYIDVEAGTGKTMVAHKRLMASYALSYSALNGSAPMSDVLWPNLEAEIIFPAYWGEESATIGSSSVDYYHLVQHLLKSVIPVLVVGIVVGLALVAGGLFHRRKTAMQLQIQRKDPAGDV</sequence>
<feature type="transmembrane region" description="Helical" evidence="8">
    <location>
        <begin position="783"/>
        <end position="803"/>
    </location>
</feature>
<dbReference type="InterPro" id="IPR002159">
    <property type="entry name" value="CD36_fam"/>
</dbReference>
<dbReference type="EMBL" id="QXGA01000235">
    <property type="protein sequence ID" value="KAE9149518.1"/>
    <property type="molecule type" value="Genomic_DNA"/>
</dbReference>
<protein>
    <recommendedName>
        <fullName evidence="15">Croquemort-like mating protein</fullName>
    </recommendedName>
</protein>
<evidence type="ECO:0000313" key="9">
    <source>
        <dbReference type="EMBL" id="KAE9126744.1"/>
    </source>
</evidence>
<evidence type="ECO:0000313" key="11">
    <source>
        <dbReference type="EMBL" id="KAE9319128.1"/>
    </source>
</evidence>
<keyword evidence="4 8" id="KW-1133">Transmembrane helix</keyword>
<dbReference type="EMBL" id="QXGE01000235">
    <property type="protein sequence ID" value="KAE9319128.1"/>
    <property type="molecule type" value="Genomic_DNA"/>
</dbReference>
<evidence type="ECO:0000256" key="4">
    <source>
        <dbReference type="ARBA" id="ARBA00022989"/>
    </source>
</evidence>
<keyword evidence="6" id="KW-0325">Glycoprotein</keyword>
<comment type="subcellular location">
    <subcellularLocation>
        <location evidence="1">Membrane</location>
    </subcellularLocation>
</comment>
<keyword evidence="5 8" id="KW-0472">Membrane</keyword>
<reference evidence="12 13" key="1">
    <citation type="submission" date="2018-08" db="EMBL/GenBank/DDBJ databases">
        <title>Genomic investigation of the strawberry pathogen Phytophthora fragariae indicates pathogenicity is determined by transcriptional variation in three key races.</title>
        <authorList>
            <person name="Adams T.M."/>
            <person name="Armitage A.D."/>
            <person name="Sobczyk M.K."/>
            <person name="Bates H.J."/>
            <person name="Dunwell J.M."/>
            <person name="Nellist C.F."/>
            <person name="Harrison R.J."/>
        </authorList>
    </citation>
    <scope>NUCLEOTIDE SEQUENCE [LARGE SCALE GENOMIC DNA]</scope>
    <source>
        <strain evidence="11 12">A4</strain>
        <strain evidence="10 13">NOV-5</strain>
        <strain evidence="9 14">NOV-71</strain>
    </source>
</reference>
<dbReference type="Pfam" id="PF01130">
    <property type="entry name" value="CD36"/>
    <property type="match status" value="1"/>
</dbReference>
<evidence type="ECO:0000256" key="5">
    <source>
        <dbReference type="ARBA" id="ARBA00023136"/>
    </source>
</evidence>
<evidence type="ECO:0000256" key="2">
    <source>
        <dbReference type="ARBA" id="ARBA00010532"/>
    </source>
</evidence>
<evidence type="ECO:0000256" key="1">
    <source>
        <dbReference type="ARBA" id="ARBA00004370"/>
    </source>
</evidence>
<feature type="compositionally biased region" description="Polar residues" evidence="7">
    <location>
        <begin position="53"/>
        <end position="63"/>
    </location>
</feature>
<comment type="caution">
    <text evidence="11">The sequence shown here is derived from an EMBL/GenBank/DDBJ whole genome shotgun (WGS) entry which is preliminary data.</text>
</comment>
<dbReference type="PANTHER" id="PTHR11923">
    <property type="entry name" value="SCAVENGER RECEPTOR CLASS B TYPE-1 SR-B1"/>
    <property type="match status" value="1"/>
</dbReference>
<evidence type="ECO:0000256" key="8">
    <source>
        <dbReference type="SAM" id="Phobius"/>
    </source>
</evidence>
<dbReference type="GO" id="GO:0005044">
    <property type="term" value="F:scavenger receptor activity"/>
    <property type="evidence" value="ECO:0007669"/>
    <property type="project" value="TreeGrafter"/>
</dbReference>
<feature type="region of interest" description="Disordered" evidence="7">
    <location>
        <begin position="53"/>
        <end position="120"/>
    </location>
</feature>
<evidence type="ECO:0000313" key="13">
    <source>
        <dbReference type="Proteomes" id="UP000440732"/>
    </source>
</evidence>
<accession>A0A6A4E3Q5</accession>
<dbReference type="Proteomes" id="UP000440732">
    <property type="component" value="Unassembled WGS sequence"/>
</dbReference>
<organism evidence="11 12">
    <name type="scientific">Phytophthora fragariae</name>
    <dbReference type="NCBI Taxonomy" id="53985"/>
    <lineage>
        <taxon>Eukaryota</taxon>
        <taxon>Sar</taxon>
        <taxon>Stramenopiles</taxon>
        <taxon>Oomycota</taxon>
        <taxon>Peronosporomycetes</taxon>
        <taxon>Peronosporales</taxon>
        <taxon>Peronosporaceae</taxon>
        <taxon>Phytophthora</taxon>
    </lineage>
</organism>
<evidence type="ECO:0000256" key="7">
    <source>
        <dbReference type="SAM" id="MobiDB-lite"/>
    </source>
</evidence>
<evidence type="ECO:0000313" key="12">
    <source>
        <dbReference type="Proteomes" id="UP000437068"/>
    </source>
</evidence>
<dbReference type="GO" id="GO:0016020">
    <property type="term" value="C:membrane"/>
    <property type="evidence" value="ECO:0007669"/>
    <property type="project" value="UniProtKB-SubCell"/>
</dbReference>
<dbReference type="GO" id="GO:0005737">
    <property type="term" value="C:cytoplasm"/>
    <property type="evidence" value="ECO:0007669"/>
    <property type="project" value="TreeGrafter"/>
</dbReference>
<evidence type="ECO:0008006" key="15">
    <source>
        <dbReference type="Google" id="ProtNLM"/>
    </source>
</evidence>
<feature type="compositionally biased region" description="Polar residues" evidence="7">
    <location>
        <begin position="107"/>
        <end position="117"/>
    </location>
</feature>
<dbReference type="PANTHER" id="PTHR11923:SF51">
    <property type="entry name" value="LYSOSOME MEMBRANE PROTEIN 2"/>
    <property type="match status" value="1"/>
</dbReference>
<evidence type="ECO:0000256" key="6">
    <source>
        <dbReference type="ARBA" id="ARBA00023180"/>
    </source>
</evidence>
<dbReference type="Proteomes" id="UP000437068">
    <property type="component" value="Unassembled WGS sequence"/>
</dbReference>
<dbReference type="Proteomes" id="UP000441208">
    <property type="component" value="Unassembled WGS sequence"/>
</dbReference>
<comment type="similarity">
    <text evidence="2">Belongs to the CD36 family.</text>
</comment>
<feature type="transmembrane region" description="Helical" evidence="8">
    <location>
        <begin position="132"/>
        <end position="151"/>
    </location>
</feature>
<gene>
    <name evidence="11" type="ORF">PF001_g6037</name>
    <name evidence="10" type="ORF">PF006_g5990</name>
    <name evidence="9" type="ORF">PF007_g5865</name>
</gene>
<dbReference type="AlphaFoldDB" id="A0A6A4E3Q5"/>
<evidence type="ECO:0000313" key="10">
    <source>
        <dbReference type="EMBL" id="KAE9149518.1"/>
    </source>
</evidence>
<dbReference type="EMBL" id="QXFZ01000210">
    <property type="protein sequence ID" value="KAE9126744.1"/>
    <property type="molecule type" value="Genomic_DNA"/>
</dbReference>